<evidence type="ECO:0000313" key="1">
    <source>
        <dbReference type="EMBL" id="SVD25395.1"/>
    </source>
</evidence>
<organism evidence="1">
    <name type="scientific">marine metagenome</name>
    <dbReference type="NCBI Taxonomy" id="408172"/>
    <lineage>
        <taxon>unclassified sequences</taxon>
        <taxon>metagenomes</taxon>
        <taxon>ecological metagenomes</taxon>
    </lineage>
</organism>
<dbReference type="EMBL" id="UINC01139070">
    <property type="protein sequence ID" value="SVD25395.1"/>
    <property type="molecule type" value="Genomic_DNA"/>
</dbReference>
<reference evidence="1" key="1">
    <citation type="submission" date="2018-05" db="EMBL/GenBank/DDBJ databases">
        <authorList>
            <person name="Lanie J.A."/>
            <person name="Ng W.-L."/>
            <person name="Kazmierczak K.M."/>
            <person name="Andrzejewski T.M."/>
            <person name="Davidsen T.M."/>
            <person name="Wayne K.J."/>
            <person name="Tettelin H."/>
            <person name="Glass J.I."/>
            <person name="Rusch D."/>
            <person name="Podicherti R."/>
            <person name="Tsui H.-C.T."/>
            <person name="Winkler M.E."/>
        </authorList>
    </citation>
    <scope>NUCLEOTIDE SEQUENCE</scope>
</reference>
<accession>A0A382TUM6</accession>
<feature type="non-terminal residue" evidence="1">
    <location>
        <position position="35"/>
    </location>
</feature>
<gene>
    <name evidence="1" type="ORF">METZ01_LOCUS378249</name>
</gene>
<sequence>MSEKSNSDYLFDSSPTLLGLRSVALCLELCRFFPT</sequence>
<protein>
    <submittedName>
        <fullName evidence="1">Uncharacterized protein</fullName>
    </submittedName>
</protein>
<proteinExistence type="predicted"/>
<name>A0A382TUM6_9ZZZZ</name>
<dbReference type="AlphaFoldDB" id="A0A382TUM6"/>